<feature type="transmembrane region" description="Helical" evidence="7">
    <location>
        <begin position="366"/>
        <end position="384"/>
    </location>
</feature>
<evidence type="ECO:0000313" key="9">
    <source>
        <dbReference type="EMBL" id="AYE33666.1"/>
    </source>
</evidence>
<dbReference type="GO" id="GO:0005886">
    <property type="term" value="C:plasma membrane"/>
    <property type="evidence" value="ECO:0007669"/>
    <property type="project" value="UniProtKB-SubCell"/>
</dbReference>
<dbReference type="GO" id="GO:0022857">
    <property type="term" value="F:transmembrane transporter activity"/>
    <property type="evidence" value="ECO:0007669"/>
    <property type="project" value="TreeGrafter"/>
</dbReference>
<evidence type="ECO:0000256" key="5">
    <source>
        <dbReference type="ARBA" id="ARBA00023136"/>
    </source>
</evidence>
<dbReference type="Pfam" id="PF02687">
    <property type="entry name" value="FtsX"/>
    <property type="match status" value="1"/>
</dbReference>
<dbReference type="Proteomes" id="UP001055437">
    <property type="component" value="Chromosome"/>
</dbReference>
<dbReference type="PANTHER" id="PTHR30572">
    <property type="entry name" value="MEMBRANE COMPONENT OF TRANSPORTER-RELATED"/>
    <property type="match status" value="1"/>
</dbReference>
<dbReference type="InterPro" id="IPR003838">
    <property type="entry name" value="ABC3_permease_C"/>
</dbReference>
<dbReference type="OrthoDB" id="1887138at2"/>
<dbReference type="EMBL" id="CP099799">
    <property type="protein sequence ID" value="USS00225.1"/>
    <property type="molecule type" value="Genomic_DNA"/>
</dbReference>
<feature type="transmembrane region" description="Helical" evidence="7">
    <location>
        <begin position="317"/>
        <end position="338"/>
    </location>
</feature>
<feature type="transmembrane region" description="Helical" evidence="7">
    <location>
        <begin position="12"/>
        <end position="30"/>
    </location>
</feature>
<reference evidence="9 11" key="1">
    <citation type="submission" date="2017-09" db="EMBL/GenBank/DDBJ databases">
        <authorList>
            <person name="Thomas P."/>
            <person name="Seyboldt C."/>
        </authorList>
    </citation>
    <scope>NUCLEOTIDE SEQUENCE [LARGE SCALE GENOMIC DNA]</scope>
    <source>
        <strain evidence="9 11">DSM 7534</strain>
    </source>
</reference>
<evidence type="ECO:0000256" key="4">
    <source>
        <dbReference type="ARBA" id="ARBA00022989"/>
    </source>
</evidence>
<evidence type="ECO:0000256" key="6">
    <source>
        <dbReference type="ARBA" id="ARBA00038076"/>
    </source>
</evidence>
<reference evidence="10" key="2">
    <citation type="submission" date="2022-06" db="EMBL/GenBank/DDBJ databases">
        <authorList>
            <person name="Holder M.E."/>
            <person name="Ajami N.J."/>
            <person name="Petrosino J.F."/>
        </authorList>
    </citation>
    <scope>NUCLEOTIDE SEQUENCE</scope>
    <source>
        <strain evidence="10">RMA 8861</strain>
    </source>
</reference>
<keyword evidence="3 7" id="KW-0812">Transmembrane</keyword>
<keyword evidence="4 7" id="KW-1133">Transmembrane helix</keyword>
<organism evidence="9 11">
    <name type="scientific">Clostridium septicum</name>
    <dbReference type="NCBI Taxonomy" id="1504"/>
    <lineage>
        <taxon>Bacteria</taxon>
        <taxon>Bacillati</taxon>
        <taxon>Bacillota</taxon>
        <taxon>Clostridia</taxon>
        <taxon>Eubacteriales</taxon>
        <taxon>Clostridiaceae</taxon>
        <taxon>Clostridium</taxon>
    </lineage>
</organism>
<evidence type="ECO:0000256" key="2">
    <source>
        <dbReference type="ARBA" id="ARBA00022475"/>
    </source>
</evidence>
<evidence type="ECO:0000313" key="11">
    <source>
        <dbReference type="Proteomes" id="UP000280586"/>
    </source>
</evidence>
<dbReference type="AlphaFoldDB" id="A0A9N7JKQ8"/>
<evidence type="ECO:0000259" key="8">
    <source>
        <dbReference type="Pfam" id="PF02687"/>
    </source>
</evidence>
<evidence type="ECO:0000256" key="3">
    <source>
        <dbReference type="ARBA" id="ARBA00022692"/>
    </source>
</evidence>
<keyword evidence="5 7" id="KW-0472">Membrane</keyword>
<dbReference type="InterPro" id="IPR050250">
    <property type="entry name" value="Macrolide_Exporter_MacB"/>
</dbReference>
<dbReference type="EMBL" id="CP023671">
    <property type="protein sequence ID" value="AYE33666.1"/>
    <property type="molecule type" value="Genomic_DNA"/>
</dbReference>
<evidence type="ECO:0000256" key="7">
    <source>
        <dbReference type="SAM" id="Phobius"/>
    </source>
</evidence>
<name>A0A9N7JKQ8_CLOSE</name>
<accession>A0A9N7JKQ8</accession>
<evidence type="ECO:0000313" key="12">
    <source>
        <dbReference type="Proteomes" id="UP001055437"/>
    </source>
</evidence>
<proteinExistence type="inferred from homology"/>
<keyword evidence="12" id="KW-1185">Reference proteome</keyword>
<evidence type="ECO:0000313" key="10">
    <source>
        <dbReference type="EMBL" id="USS00225.1"/>
    </source>
</evidence>
<gene>
    <name evidence="9" type="ORF">CP523_03870</name>
    <name evidence="10" type="ORF">NH397_12110</name>
</gene>
<protein>
    <submittedName>
        <fullName evidence="9">ABC transporter permease</fullName>
    </submittedName>
    <submittedName>
        <fullName evidence="10">FtsX-like permease family protein</fullName>
    </submittedName>
</protein>
<evidence type="ECO:0000256" key="1">
    <source>
        <dbReference type="ARBA" id="ARBA00004651"/>
    </source>
</evidence>
<feature type="transmembrane region" description="Helical" evidence="7">
    <location>
        <begin position="400"/>
        <end position="421"/>
    </location>
</feature>
<comment type="similarity">
    <text evidence="6">Belongs to the ABC-4 integral membrane protein family.</text>
</comment>
<feature type="domain" description="ABC3 transporter permease C-terminal" evidence="8">
    <location>
        <begin position="317"/>
        <end position="426"/>
    </location>
</feature>
<dbReference type="PANTHER" id="PTHR30572:SF4">
    <property type="entry name" value="ABC TRANSPORTER PERMEASE YTRF"/>
    <property type="match status" value="1"/>
</dbReference>
<dbReference type="Proteomes" id="UP000280586">
    <property type="component" value="Chromosome"/>
</dbReference>
<keyword evidence="2" id="KW-1003">Cell membrane</keyword>
<dbReference type="RefSeq" id="WP_066675504.1">
    <property type="nucleotide sequence ID" value="NZ_CABMIZ010000009.1"/>
</dbReference>
<sequence>MKNRFSVIKMKPIELLLISIICSCTVYFIFSTIAQINFKKDILKTYEKNYPLDKGIFTSFSEIADNEKLIIKEDLDFKLERNIYSFFNNQKDIIDKIYFNNLKIYPIDIVNIKKPKIKDLKSNGDVEILKVFSINKDYYIDYIKDYIDGEGFENVDFEKGSINIPVLLGSDFKGIYKIGDIIENEKIKKSFKVKGFIEKDKFIFSMTGKPAYGIEGLNSSIVCAYNQEGLERAIKMNLSMKKDEDISNKDTVLIYDLSKIIPSIILKVRPEQELDQAIDELNKRLLNNGLSVELLSMKSDIDTFLERFNYEISFNTLILFIFGILSVLVVSTIINYTIQKFKYNIGILYSIGATTKDILNIFFRRILQISIIALILGGILYVVIRKSVYLFFVNEIKIEYIVYGSLVYMIIIGISFIVPIVKIKKYRPIDLLKDGRE</sequence>
<dbReference type="GeneID" id="303559821"/>
<dbReference type="KEGG" id="csep:CP523_03870"/>
<comment type="subcellular location">
    <subcellularLocation>
        <location evidence="1">Cell membrane</location>
        <topology evidence="1">Multi-pass membrane protein</topology>
    </subcellularLocation>
</comment>